<dbReference type="CDD" id="cd01948">
    <property type="entry name" value="EAL"/>
    <property type="match status" value="1"/>
</dbReference>
<proteinExistence type="predicted"/>
<dbReference type="SUPFAM" id="SSF141868">
    <property type="entry name" value="EAL domain-like"/>
    <property type="match status" value="1"/>
</dbReference>
<organism evidence="2 3">
    <name type="scientific">Clostridium grantii DSM 8605</name>
    <dbReference type="NCBI Taxonomy" id="1121316"/>
    <lineage>
        <taxon>Bacteria</taxon>
        <taxon>Bacillati</taxon>
        <taxon>Bacillota</taxon>
        <taxon>Clostridia</taxon>
        <taxon>Eubacteriales</taxon>
        <taxon>Clostridiaceae</taxon>
        <taxon>Clostridium</taxon>
    </lineage>
</organism>
<dbReference type="InterPro" id="IPR001633">
    <property type="entry name" value="EAL_dom"/>
</dbReference>
<dbReference type="AlphaFoldDB" id="A0A1M5S7C0"/>
<dbReference type="SMART" id="SM00052">
    <property type="entry name" value="EAL"/>
    <property type="match status" value="1"/>
</dbReference>
<dbReference type="Gene3D" id="3.20.20.450">
    <property type="entry name" value="EAL domain"/>
    <property type="match status" value="1"/>
</dbReference>
<evidence type="ECO:0000259" key="1">
    <source>
        <dbReference type="PROSITE" id="PS50883"/>
    </source>
</evidence>
<feature type="domain" description="EAL" evidence="1">
    <location>
        <begin position="1"/>
        <end position="111"/>
    </location>
</feature>
<dbReference type="Proteomes" id="UP000184447">
    <property type="component" value="Unassembled WGS sequence"/>
</dbReference>
<dbReference type="OrthoDB" id="9762141at2"/>
<dbReference type="EMBL" id="FQXM01000004">
    <property type="protein sequence ID" value="SHH34345.1"/>
    <property type="molecule type" value="Genomic_DNA"/>
</dbReference>
<dbReference type="PANTHER" id="PTHR33121">
    <property type="entry name" value="CYCLIC DI-GMP PHOSPHODIESTERASE PDEF"/>
    <property type="match status" value="1"/>
</dbReference>
<accession>A0A1M5S7C0</accession>
<evidence type="ECO:0000313" key="3">
    <source>
        <dbReference type="Proteomes" id="UP000184447"/>
    </source>
</evidence>
<keyword evidence="3" id="KW-1185">Reference proteome</keyword>
<dbReference type="STRING" id="1121316.SAMN02745207_00790"/>
<dbReference type="InterPro" id="IPR035919">
    <property type="entry name" value="EAL_sf"/>
</dbReference>
<dbReference type="Pfam" id="PF00563">
    <property type="entry name" value="EAL"/>
    <property type="match status" value="1"/>
</dbReference>
<dbReference type="GO" id="GO:0071111">
    <property type="term" value="F:cyclic-guanylate-specific phosphodiesterase activity"/>
    <property type="evidence" value="ECO:0007669"/>
    <property type="project" value="InterPro"/>
</dbReference>
<name>A0A1M5S7C0_9CLOT</name>
<gene>
    <name evidence="2" type="ORF">SAMN02745207_00790</name>
</gene>
<dbReference type="RefSeq" id="WP_073337137.1">
    <property type="nucleotide sequence ID" value="NZ_FQXM01000004.1"/>
</dbReference>
<dbReference type="PANTHER" id="PTHR33121:SF71">
    <property type="entry name" value="OXYGEN SENSOR PROTEIN DOSP"/>
    <property type="match status" value="1"/>
</dbReference>
<dbReference type="PROSITE" id="PS50883">
    <property type="entry name" value="EAL"/>
    <property type="match status" value="1"/>
</dbReference>
<evidence type="ECO:0000313" key="2">
    <source>
        <dbReference type="EMBL" id="SHH34345.1"/>
    </source>
</evidence>
<dbReference type="InterPro" id="IPR050706">
    <property type="entry name" value="Cyclic-di-GMP_PDE-like"/>
</dbReference>
<sequence>MNKLKSIGTKIAIDDFGSEYTSIQYLKMFPVDIIKFDKALIYEYLNEDNKQVVNCLFMLANEFKLDIVSEGVETYEQYEILKELNCQFIQGYLFSKPLEKEGIESIININYLSKNKLE</sequence>
<protein>
    <submittedName>
        <fullName evidence="2">EAL domain-containing protein</fullName>
    </submittedName>
</protein>
<reference evidence="2 3" key="1">
    <citation type="submission" date="2016-11" db="EMBL/GenBank/DDBJ databases">
        <authorList>
            <person name="Jaros S."/>
            <person name="Januszkiewicz K."/>
            <person name="Wedrychowicz H."/>
        </authorList>
    </citation>
    <scope>NUCLEOTIDE SEQUENCE [LARGE SCALE GENOMIC DNA]</scope>
    <source>
        <strain evidence="2 3">DSM 8605</strain>
    </source>
</reference>